<evidence type="ECO:0000259" key="1">
    <source>
        <dbReference type="Pfam" id="PF01476"/>
    </source>
</evidence>
<gene>
    <name evidence="2" type="ORF">MM50RIKEN_10130</name>
</gene>
<evidence type="ECO:0000313" key="2">
    <source>
        <dbReference type="EMBL" id="BCK81250.1"/>
    </source>
</evidence>
<name>A0A810PZZ3_9FIRM</name>
<dbReference type="InterPro" id="IPR018392">
    <property type="entry name" value="LysM"/>
</dbReference>
<feature type="domain" description="LysM" evidence="1">
    <location>
        <begin position="449"/>
        <end position="482"/>
    </location>
</feature>
<dbReference type="RefSeq" id="WP_213542004.1">
    <property type="nucleotide sequence ID" value="NZ_AP023418.1"/>
</dbReference>
<dbReference type="AlphaFoldDB" id="A0A810PZZ3"/>
<accession>A0A810PZZ3</accession>
<dbReference type="Pfam" id="PF01476">
    <property type="entry name" value="LysM"/>
    <property type="match status" value="1"/>
</dbReference>
<sequence length="491" mass="53998">MELELQYTELSCCEAGESVTLTQEETLEAAIPEYCPEVTRIVDAVGQLCLREYTSRQISGSVLVTVLYTSEESPGLRSLTLPVPFLTQADDKRLIGCDTVCMAGRLLLTEARAVTGRKLYLRVMPELTLTGYTCRRHRICTGVGEEPTLRLHRQEQSLTLLTSVTQRQSSVTQELQPQDWGEPPEELLAQRICPRITGSQPVGSRLLAKGEARICLLYRTQDGSLHTWEDTLPFSCLLDGLTVPEEAQVTVTGSCGTARLIRSDGAAAIGVELTLSLLVRTYETVTVAPVTDLYSTRWDTALQRQSLTLTETWPPETVQPEVHQELESRPFLYVTAADCGAVTTGQEGDHTTLRTPLRLRLLYLDESGAPVTAERTDEAAAPVPGDVTTARAACLSPSLRPSGTGLELTVPVELTVERSRRCTWDAITAAELTEPEPGRRPSLVLCRPKKGESLWELAKRYRTDEQAICAANGLEQETPLPSGLLLIPRVR</sequence>
<dbReference type="CDD" id="cd00118">
    <property type="entry name" value="LysM"/>
    <property type="match status" value="1"/>
</dbReference>
<dbReference type="KEGG" id="vcop:MM50RIKEN_10130"/>
<dbReference type="Gene3D" id="3.10.350.10">
    <property type="entry name" value="LysM domain"/>
    <property type="match status" value="1"/>
</dbReference>
<dbReference type="EMBL" id="AP023418">
    <property type="protein sequence ID" value="BCK81250.1"/>
    <property type="molecule type" value="Genomic_DNA"/>
</dbReference>
<keyword evidence="3" id="KW-1185">Reference proteome</keyword>
<evidence type="ECO:0000313" key="3">
    <source>
        <dbReference type="Proteomes" id="UP000681035"/>
    </source>
</evidence>
<dbReference type="InterPro" id="IPR036779">
    <property type="entry name" value="LysM_dom_sf"/>
</dbReference>
<dbReference type="Proteomes" id="UP000681035">
    <property type="component" value="Chromosome"/>
</dbReference>
<reference evidence="2" key="1">
    <citation type="submission" date="2020-09" db="EMBL/GenBank/DDBJ databases">
        <title>New species isolated from human feces.</title>
        <authorList>
            <person name="Kitahara M."/>
            <person name="Shigeno Y."/>
            <person name="Shime M."/>
            <person name="Matsumoto Y."/>
            <person name="Nakamura S."/>
            <person name="Motooka D."/>
            <person name="Fukuoka S."/>
            <person name="Nishikawa H."/>
            <person name="Benno Y."/>
        </authorList>
    </citation>
    <scope>NUCLEOTIDE SEQUENCE</scope>
    <source>
        <strain evidence="2">MM50</strain>
    </source>
</reference>
<protein>
    <recommendedName>
        <fullName evidence="1">LysM domain-containing protein</fullName>
    </recommendedName>
</protein>
<organism evidence="2 3">
    <name type="scientific">Vescimonas coprocola</name>
    <dbReference type="NCBI Taxonomy" id="2714355"/>
    <lineage>
        <taxon>Bacteria</taxon>
        <taxon>Bacillati</taxon>
        <taxon>Bacillota</taxon>
        <taxon>Clostridia</taxon>
        <taxon>Eubacteriales</taxon>
        <taxon>Oscillospiraceae</taxon>
        <taxon>Vescimonas</taxon>
    </lineage>
</organism>
<proteinExistence type="predicted"/>